<dbReference type="Proteomes" id="UP000006692">
    <property type="component" value="Chromosome"/>
</dbReference>
<gene>
    <name evidence="1" type="ORF">PSEBR_m1676</name>
</gene>
<name>F2K659_PSEBN</name>
<proteinExistence type="predicted"/>
<organism evidence="1 2">
    <name type="scientific">Pseudomonas brassicacearum (strain NFM421)</name>
    <dbReference type="NCBI Taxonomy" id="994484"/>
    <lineage>
        <taxon>Bacteria</taxon>
        <taxon>Pseudomonadati</taxon>
        <taxon>Pseudomonadota</taxon>
        <taxon>Gammaproteobacteria</taxon>
        <taxon>Pseudomonadales</taxon>
        <taxon>Pseudomonadaceae</taxon>
        <taxon>Pseudomonas</taxon>
    </lineage>
</organism>
<reference key="2">
    <citation type="submission" date="2011-03" db="EMBL/GenBank/DDBJ databases">
        <title>Complete Genome Sequence of a beneficial plant roots-associated bacterium Pseudomonas brassicacearum.</title>
        <authorList>
            <person name="Ortet P."/>
            <person name="Barakat M."/>
            <person name="Lalaouna D."/>
            <person name="Fochesato S."/>
            <person name="Barbe V."/>
            <person name="Santaella C."/>
            <person name="Heulin T."/>
            <person name="Achouak W."/>
        </authorList>
    </citation>
    <scope>NUCLEOTIDE SEQUENCE</scope>
    <source>
        <strain>NFM421</strain>
    </source>
</reference>
<dbReference type="KEGG" id="pba:PSEBR_m1676"/>
<protein>
    <submittedName>
        <fullName evidence="1">Uncharacterized protein</fullName>
    </submittedName>
</protein>
<sequence>MSAALFFACRTAIASKLAPAGIALGQCGSALARDEALPDITPCIGFNLSLTHPFQTDDRISRYFKAKFSALNR</sequence>
<dbReference type="STRING" id="994484.PSEBR_m1676"/>
<accession>F2K659</accession>
<evidence type="ECO:0000313" key="1">
    <source>
        <dbReference type="EMBL" id="AEA71786.1"/>
    </source>
</evidence>
<evidence type="ECO:0000313" key="2">
    <source>
        <dbReference type="Proteomes" id="UP000006692"/>
    </source>
</evidence>
<dbReference type="AlphaFoldDB" id="F2K659"/>
<dbReference type="HOGENOM" id="CLU_2701959_0_0_6"/>
<reference evidence="1 2" key="1">
    <citation type="journal article" date="2011" name="J. Bacteriol.">
        <title>Complete genome sequence of a beneficial plant root-associated bacterium, Pseudomonas brassicacearum.</title>
        <authorList>
            <person name="Ortet P."/>
            <person name="Barakat M."/>
            <person name="Lalaouna D."/>
            <person name="Fochesato S."/>
            <person name="Barbe V."/>
            <person name="Vacherie B."/>
            <person name="Santaella C."/>
            <person name="Heulin T."/>
            <person name="Achouak W."/>
        </authorList>
    </citation>
    <scope>NUCLEOTIDE SEQUENCE [LARGE SCALE GENOMIC DNA]</scope>
    <source>
        <strain evidence="1 2">NFM421</strain>
    </source>
</reference>
<dbReference type="EMBL" id="CP002585">
    <property type="protein sequence ID" value="AEA71786.1"/>
    <property type="molecule type" value="Genomic_DNA"/>
</dbReference>